<dbReference type="Pfam" id="PF00534">
    <property type="entry name" value="Glycos_transf_1"/>
    <property type="match status" value="1"/>
</dbReference>
<sequence length="371" mass="43181">MIIAVFTHVIHTKSNEKYFGYGPYVKEMNLWFQNVSEVILVAPLQSGKPDKIDIAYQAPKLTFITIPTLYFKSLKHFFRSIFLLPKMFFSIFRTMQKADHIHLRCPGNIGLLGCLVQIFFPKKKKSAKYAGNWDSQSKQPWSYKLQKYILSNTFLTKNMQVLVYGEWEHQSQNIKSFFTATYRESDKIEVPQRTFKIIRFVFAGTLSAGKRPMYALEIVHQLFQKGFPIQFDFYGEGPERAFLENYIETNNLKNQVTLHGNQDEMTVRKAYQNAHFLLLPSKSEGWPKVVAEAMFWGCIPLATPVSCVSNMLENGRRGILLTLNQETDVEKIETILHDQDQFNQMSQLAKNWSQFYTLDVFEKEIQKILSV</sequence>
<reference evidence="3" key="1">
    <citation type="submission" date="2020-01" db="EMBL/GenBank/DDBJ databases">
        <title>Sphingomonas sp. strain CSW-10.</title>
        <authorList>
            <person name="Chen W.-M."/>
        </authorList>
    </citation>
    <scope>NUCLEOTIDE SEQUENCE [LARGE SCALE GENOMIC DNA]</scope>
    <source>
        <strain evidence="3">NST-5</strain>
    </source>
</reference>
<dbReference type="EMBL" id="JAABLM010000006">
    <property type="protein sequence ID" value="NBL64849.1"/>
    <property type="molecule type" value="Genomic_DNA"/>
</dbReference>
<dbReference type="PANTHER" id="PTHR12526">
    <property type="entry name" value="GLYCOSYLTRANSFERASE"/>
    <property type="match status" value="1"/>
</dbReference>
<comment type="caution">
    <text evidence="2">The sequence shown here is derived from an EMBL/GenBank/DDBJ whole genome shotgun (WGS) entry which is preliminary data.</text>
</comment>
<name>A0ABW9ZAQ2_9FLAO</name>
<feature type="domain" description="Glycosyl transferase family 1" evidence="1">
    <location>
        <begin position="199"/>
        <end position="352"/>
    </location>
</feature>
<dbReference type="Gene3D" id="3.40.50.2000">
    <property type="entry name" value="Glycogen Phosphorylase B"/>
    <property type="match status" value="1"/>
</dbReference>
<dbReference type="SUPFAM" id="SSF53756">
    <property type="entry name" value="UDP-Glycosyltransferase/glycogen phosphorylase"/>
    <property type="match status" value="1"/>
</dbReference>
<dbReference type="InterPro" id="IPR001296">
    <property type="entry name" value="Glyco_trans_1"/>
</dbReference>
<dbReference type="Proteomes" id="UP000798602">
    <property type="component" value="Unassembled WGS sequence"/>
</dbReference>
<keyword evidence="3" id="KW-1185">Reference proteome</keyword>
<accession>A0ABW9ZAQ2</accession>
<gene>
    <name evidence="2" type="ORF">GV828_06500</name>
</gene>
<dbReference type="RefSeq" id="WP_166536677.1">
    <property type="nucleotide sequence ID" value="NZ_JAABLM010000006.1"/>
</dbReference>
<evidence type="ECO:0000313" key="2">
    <source>
        <dbReference type="EMBL" id="NBL64849.1"/>
    </source>
</evidence>
<evidence type="ECO:0000259" key="1">
    <source>
        <dbReference type="Pfam" id="PF00534"/>
    </source>
</evidence>
<proteinExistence type="predicted"/>
<protein>
    <submittedName>
        <fullName evidence="2">Glycosyltransferase</fullName>
    </submittedName>
</protein>
<organism evidence="2 3">
    <name type="scientific">Flavobacterium ichthyis</name>
    <dbReference type="NCBI Taxonomy" id="2698827"/>
    <lineage>
        <taxon>Bacteria</taxon>
        <taxon>Pseudomonadati</taxon>
        <taxon>Bacteroidota</taxon>
        <taxon>Flavobacteriia</taxon>
        <taxon>Flavobacteriales</taxon>
        <taxon>Flavobacteriaceae</taxon>
        <taxon>Flavobacterium</taxon>
    </lineage>
</organism>
<evidence type="ECO:0000313" key="3">
    <source>
        <dbReference type="Proteomes" id="UP000798602"/>
    </source>
</evidence>